<name>A0ABV5JLJ8_9ACTN</name>
<evidence type="ECO:0000256" key="2">
    <source>
        <dbReference type="ARBA" id="ARBA00022475"/>
    </source>
</evidence>
<accession>A0ABV5JLJ8</accession>
<evidence type="ECO:0000256" key="1">
    <source>
        <dbReference type="ARBA" id="ARBA00004651"/>
    </source>
</evidence>
<evidence type="ECO:0000256" key="4">
    <source>
        <dbReference type="ARBA" id="ARBA00022989"/>
    </source>
</evidence>
<dbReference type="Pfam" id="PF13515">
    <property type="entry name" value="FUSC_2"/>
    <property type="match status" value="1"/>
</dbReference>
<dbReference type="InterPro" id="IPR049453">
    <property type="entry name" value="Memb_transporter_dom"/>
</dbReference>
<dbReference type="Proteomes" id="UP001589700">
    <property type="component" value="Unassembled WGS sequence"/>
</dbReference>
<dbReference type="PANTHER" id="PTHR30509">
    <property type="entry name" value="P-HYDROXYBENZOIC ACID EFFLUX PUMP SUBUNIT-RELATED"/>
    <property type="match status" value="1"/>
</dbReference>
<evidence type="ECO:0000256" key="7">
    <source>
        <dbReference type="SAM" id="MobiDB-lite"/>
    </source>
</evidence>
<keyword evidence="3 8" id="KW-0812">Transmembrane</keyword>
<feature type="transmembrane region" description="Helical" evidence="8">
    <location>
        <begin position="102"/>
        <end position="118"/>
    </location>
</feature>
<organism evidence="10 11">
    <name type="scientific">Dietzia aerolata</name>
    <dbReference type="NCBI Taxonomy" id="595984"/>
    <lineage>
        <taxon>Bacteria</taxon>
        <taxon>Bacillati</taxon>
        <taxon>Actinomycetota</taxon>
        <taxon>Actinomycetes</taxon>
        <taxon>Mycobacteriales</taxon>
        <taxon>Dietziaceae</taxon>
        <taxon>Dietzia</taxon>
    </lineage>
</organism>
<feature type="transmembrane region" description="Helical" evidence="8">
    <location>
        <begin position="75"/>
        <end position="96"/>
    </location>
</feature>
<dbReference type="PANTHER" id="PTHR30509:SF9">
    <property type="entry name" value="MULTIDRUG RESISTANCE PROTEIN MDTO"/>
    <property type="match status" value="1"/>
</dbReference>
<keyword evidence="2" id="KW-1003">Cell membrane</keyword>
<sequence>MPTHLFTRILHAIGAHDPARERLRKTLSITGGIFVSVLWGWGVVHFLHADTGMLAMSVFLSMMTGVFVKDSTAPARVVTAALLIPTVVLIPTLATLLSGNRTVLLVCFVLLSGVAVWIRRWGPRATTLGTLSFFAYFFTLFMRPTLEDLPPFLLIAAGAATTQLGVKLIMWVSRHPERELGTLLHELRIATAAAIDAAATPDHDRAQQARLGRVDAMWRAITGWTKDFRTESFSDWDAETLALRVMDVCVHTEEACHELIVGHSTGADLRTALGHVSAALDEHAPAPRLADAESWARQVVAEVEAAAGLDAATHADVCTYRLAECVLAHARLKEIRLHRRSAPPATADDPTTAGGPGSADGAPSVGGPDTTATTTPALASTDPGPDAPHAAPAAVEDTGDPKRFRWIAWRDWTPTSRLAIQAMTATAIASVVGELISATRWYWAVLTAFLVFLSTTTRSGILTRAYRRVLGTVIGLVAGVALTYLAHDNTAALVAIGLVGIMGMIYFAPLNYMYAASFITVMLVALYDMLGVLHGHLLALRLEETLAGALCGVVCAYLLLSTTSRPSLLKEVDAYFDAIDDVLAEGAAVATDRTRIPALLDAVHTVEAAQADVDDTISAMSAAFLIIGHDRVDSARDLTAYGTRSSVRFAQVLVDAGTPETAAALSRESDALGTGVARARAAASQAREQVHHVTTLPGRRHLEPGPPHSAEVADDHGADNADDGQLTTGSDPAVHTALMALSRLTWVMNHLSEVLTPSDDTALNRLRAHAL</sequence>
<evidence type="ECO:0000259" key="9">
    <source>
        <dbReference type="Pfam" id="PF13515"/>
    </source>
</evidence>
<dbReference type="RefSeq" id="WP_380022922.1">
    <property type="nucleotide sequence ID" value="NZ_JBHMDY010000001.1"/>
</dbReference>
<keyword evidence="4 8" id="KW-1133">Transmembrane helix</keyword>
<evidence type="ECO:0000256" key="6">
    <source>
        <dbReference type="ARBA" id="ARBA00043993"/>
    </source>
</evidence>
<feature type="transmembrane region" description="Helical" evidence="8">
    <location>
        <begin position="52"/>
        <end position="68"/>
    </location>
</feature>
<feature type="region of interest" description="Disordered" evidence="7">
    <location>
        <begin position="339"/>
        <end position="397"/>
    </location>
</feature>
<evidence type="ECO:0000313" key="10">
    <source>
        <dbReference type="EMBL" id="MFB9258579.1"/>
    </source>
</evidence>
<feature type="transmembrane region" description="Helical" evidence="8">
    <location>
        <begin position="27"/>
        <end position="46"/>
    </location>
</feature>
<evidence type="ECO:0000256" key="3">
    <source>
        <dbReference type="ARBA" id="ARBA00022692"/>
    </source>
</evidence>
<feature type="transmembrane region" description="Helical" evidence="8">
    <location>
        <begin position="468"/>
        <end position="485"/>
    </location>
</feature>
<evidence type="ECO:0000313" key="11">
    <source>
        <dbReference type="Proteomes" id="UP001589700"/>
    </source>
</evidence>
<keyword evidence="11" id="KW-1185">Reference proteome</keyword>
<proteinExistence type="inferred from homology"/>
<feature type="transmembrane region" description="Helical" evidence="8">
    <location>
        <begin position="442"/>
        <end position="461"/>
    </location>
</feature>
<feature type="region of interest" description="Disordered" evidence="7">
    <location>
        <begin position="697"/>
        <end position="731"/>
    </location>
</feature>
<gene>
    <name evidence="10" type="ORF">ACFFVD_02055</name>
</gene>
<feature type="transmembrane region" description="Helical" evidence="8">
    <location>
        <begin position="491"/>
        <end position="508"/>
    </location>
</feature>
<feature type="transmembrane region" description="Helical" evidence="8">
    <location>
        <begin position="515"/>
        <end position="539"/>
    </location>
</feature>
<feature type="compositionally biased region" description="Low complexity" evidence="7">
    <location>
        <begin position="342"/>
        <end position="394"/>
    </location>
</feature>
<feature type="transmembrane region" description="Helical" evidence="8">
    <location>
        <begin position="125"/>
        <end position="146"/>
    </location>
</feature>
<protein>
    <submittedName>
        <fullName evidence="10">FUSC family protein</fullName>
    </submittedName>
</protein>
<dbReference type="EMBL" id="JBHMDY010000001">
    <property type="protein sequence ID" value="MFB9258579.1"/>
    <property type="molecule type" value="Genomic_DNA"/>
</dbReference>
<reference evidence="10 11" key="1">
    <citation type="submission" date="2024-09" db="EMBL/GenBank/DDBJ databases">
        <authorList>
            <person name="Sun Q."/>
            <person name="Mori K."/>
        </authorList>
    </citation>
    <scope>NUCLEOTIDE SEQUENCE [LARGE SCALE GENOMIC DNA]</scope>
    <source>
        <strain evidence="10 11">CCM 7659</strain>
    </source>
</reference>
<comment type="similarity">
    <text evidence="6">Belongs to the YccS/YhfK family.</text>
</comment>
<comment type="subcellular location">
    <subcellularLocation>
        <location evidence="1">Cell membrane</location>
        <topology evidence="1">Multi-pass membrane protein</topology>
    </subcellularLocation>
</comment>
<keyword evidence="5 8" id="KW-0472">Membrane</keyword>
<feature type="domain" description="Integral membrane bound transporter" evidence="9">
    <location>
        <begin position="428"/>
        <end position="555"/>
    </location>
</feature>
<evidence type="ECO:0000256" key="8">
    <source>
        <dbReference type="SAM" id="Phobius"/>
    </source>
</evidence>
<evidence type="ECO:0000256" key="5">
    <source>
        <dbReference type="ARBA" id="ARBA00023136"/>
    </source>
</evidence>
<comment type="caution">
    <text evidence="10">The sequence shown here is derived from an EMBL/GenBank/DDBJ whole genome shotgun (WGS) entry which is preliminary data.</text>
</comment>